<organism evidence="3">
    <name type="scientific">uncultured Lysobacter sp</name>
    <dbReference type="NCBI Taxonomy" id="271060"/>
    <lineage>
        <taxon>Bacteria</taxon>
        <taxon>Pseudomonadati</taxon>
        <taxon>Pseudomonadota</taxon>
        <taxon>Gammaproteobacteria</taxon>
        <taxon>Lysobacterales</taxon>
        <taxon>Lysobacteraceae</taxon>
        <taxon>Lysobacter</taxon>
        <taxon>environmental samples</taxon>
    </lineage>
</organism>
<feature type="signal peptide" evidence="2">
    <location>
        <begin position="1"/>
        <end position="20"/>
    </location>
</feature>
<evidence type="ECO:0000256" key="2">
    <source>
        <dbReference type="SAM" id="SignalP"/>
    </source>
</evidence>
<protein>
    <submittedName>
        <fullName evidence="3">Uncharacterized protein</fullName>
    </submittedName>
</protein>
<dbReference type="AlphaFoldDB" id="A0A6J4LM37"/>
<name>A0A6J4LM37_9GAMM</name>
<keyword evidence="2" id="KW-0732">Signal</keyword>
<gene>
    <name evidence="3" type="ORF">AVDCRST_MAG71-2046</name>
</gene>
<reference evidence="3" key="1">
    <citation type="submission" date="2020-02" db="EMBL/GenBank/DDBJ databases">
        <authorList>
            <person name="Meier V. D."/>
        </authorList>
    </citation>
    <scope>NUCLEOTIDE SEQUENCE</scope>
    <source>
        <strain evidence="3">AVDCRST_MAG71</strain>
    </source>
</reference>
<dbReference type="EMBL" id="CADCUA010000481">
    <property type="protein sequence ID" value="CAA9337219.1"/>
    <property type="molecule type" value="Genomic_DNA"/>
</dbReference>
<feature type="chain" id="PRO_5026804029" evidence="2">
    <location>
        <begin position="21"/>
        <end position="344"/>
    </location>
</feature>
<feature type="region of interest" description="Disordered" evidence="1">
    <location>
        <begin position="302"/>
        <end position="344"/>
    </location>
</feature>
<accession>A0A6J4LM37</accession>
<evidence type="ECO:0000313" key="3">
    <source>
        <dbReference type="EMBL" id="CAA9337219.1"/>
    </source>
</evidence>
<proteinExistence type="predicted"/>
<sequence length="344" mass="36629">MIRRLLLACGLAVLCVNVTAKPKPLPMPLAPELPVEVVLNQHELAVDVPATATAVGAQFGLIGALVGAGIQNAQVKNAEERVMPLRDLLLEYRFNERLEAALRAKLASDGLSPAPVITVMKSPWDALDAQQSKQDMPLHAMVLIPRYSIDSDFQQLSVTLTAQVVDRTVKPNGKVKTRYAFSRAYAFRFPLLADTGENLPRWIGAGGPHLAGLLDQGIEQTVDMLVYDFSAEGRAQWDQKIKRENVTLKGLMYAGLAVRKTDDWVWVRSGRNFMQTVHGYRPVTATAAPASVTSAAAVVEPATSEVAPGTAPVTAPMSGPMTAPSTAPGTAPAVTPAGAPAGIP</sequence>
<feature type="compositionally biased region" description="Low complexity" evidence="1">
    <location>
        <begin position="319"/>
        <end position="344"/>
    </location>
</feature>
<evidence type="ECO:0000256" key="1">
    <source>
        <dbReference type="SAM" id="MobiDB-lite"/>
    </source>
</evidence>